<comment type="similarity">
    <text evidence="2">Belongs to the bacterial solute-binding protein 1 family.</text>
</comment>
<organism evidence="4 5">
    <name type="scientific">Pelagovum pacificum</name>
    <dbReference type="NCBI Taxonomy" id="2588711"/>
    <lineage>
        <taxon>Bacteria</taxon>
        <taxon>Pseudomonadati</taxon>
        <taxon>Pseudomonadota</taxon>
        <taxon>Alphaproteobacteria</taxon>
        <taxon>Rhodobacterales</taxon>
        <taxon>Paracoccaceae</taxon>
        <taxon>Pelagovum</taxon>
    </lineage>
</organism>
<dbReference type="Proteomes" id="UP000314011">
    <property type="component" value="Unassembled WGS sequence"/>
</dbReference>
<dbReference type="GO" id="GO:0042597">
    <property type="term" value="C:periplasmic space"/>
    <property type="evidence" value="ECO:0007669"/>
    <property type="project" value="UniProtKB-SubCell"/>
</dbReference>
<dbReference type="RefSeq" id="WP_140192407.1">
    <property type="nucleotide sequence ID" value="NZ_CP065915.1"/>
</dbReference>
<dbReference type="InterPro" id="IPR050490">
    <property type="entry name" value="Bact_solute-bd_prot1"/>
</dbReference>
<evidence type="ECO:0000256" key="1">
    <source>
        <dbReference type="ARBA" id="ARBA00004418"/>
    </source>
</evidence>
<comment type="caution">
    <text evidence="4">The sequence shown here is derived from an EMBL/GenBank/DDBJ whole genome shotgun (WGS) entry which is preliminary data.</text>
</comment>
<reference evidence="4 5" key="1">
    <citation type="submission" date="2019-06" db="EMBL/GenBank/DDBJ databases">
        <title>Genome of new Rhodobacteraceae sp. SM1903.</title>
        <authorList>
            <person name="Ren X."/>
        </authorList>
    </citation>
    <scope>NUCLEOTIDE SEQUENCE [LARGE SCALE GENOMIC DNA]</scope>
    <source>
        <strain evidence="4 5">SM1903</strain>
    </source>
</reference>
<proteinExistence type="inferred from homology"/>
<evidence type="ECO:0000256" key="3">
    <source>
        <dbReference type="SAM" id="MobiDB-lite"/>
    </source>
</evidence>
<dbReference type="InterPro" id="IPR036388">
    <property type="entry name" value="WH-like_DNA-bd_sf"/>
</dbReference>
<feature type="region of interest" description="Disordered" evidence="3">
    <location>
        <begin position="1"/>
        <end position="21"/>
    </location>
</feature>
<dbReference type="OrthoDB" id="9770625at2"/>
<evidence type="ECO:0000256" key="2">
    <source>
        <dbReference type="ARBA" id="ARBA00008520"/>
    </source>
</evidence>
<dbReference type="Gene3D" id="1.10.10.10">
    <property type="entry name" value="Winged helix-like DNA-binding domain superfamily/Winged helix DNA-binding domain"/>
    <property type="match status" value="1"/>
</dbReference>
<name>A0A5C5GDQ7_9RHOB</name>
<keyword evidence="5" id="KW-1185">Reference proteome</keyword>
<comment type="subcellular location">
    <subcellularLocation>
        <location evidence="1">Periplasm</location>
    </subcellularLocation>
</comment>
<accession>A0A5C5GDQ7</accession>
<gene>
    <name evidence="4" type="ORF">FHY64_00025</name>
</gene>
<dbReference type="Gene3D" id="3.40.190.10">
    <property type="entry name" value="Periplasmic binding protein-like II"/>
    <property type="match status" value="2"/>
</dbReference>
<dbReference type="AlphaFoldDB" id="A0A5C5GDQ7"/>
<evidence type="ECO:0000313" key="4">
    <source>
        <dbReference type="EMBL" id="TNY31726.1"/>
    </source>
</evidence>
<dbReference type="InterPro" id="IPR006059">
    <property type="entry name" value="SBP"/>
</dbReference>
<dbReference type="SUPFAM" id="SSF46785">
    <property type="entry name" value="Winged helix' DNA-binding domain"/>
    <property type="match status" value="1"/>
</dbReference>
<protein>
    <submittedName>
        <fullName evidence="4">Extracellular solute-binding protein</fullName>
    </submittedName>
</protein>
<dbReference type="Pfam" id="PF01547">
    <property type="entry name" value="SBP_bac_1"/>
    <property type="match status" value="1"/>
</dbReference>
<dbReference type="PANTHER" id="PTHR43649:SF12">
    <property type="entry name" value="DIACETYLCHITOBIOSE BINDING PROTEIN DASA"/>
    <property type="match status" value="1"/>
</dbReference>
<sequence>MAKLRDGNGGKSAPPEGPYEIDSTQHLQRVRDEQVRFAEFVARFYDEAGTILSLSSGIRELRIILHLVTSHFDGKLVTSSSLAAESGLSYGTAIRTIDGMQQSGLILRREKTASGRSHSLHPSPELLLRWRQFAYTGAELVQDNLQKVPSRRRPGGLPAKVLPAPAVLSEKLSLDGGLRVLVHADPTFIAMLNLKRQFEMILGTPIHSRAHSIDRLRTELIRNAELDESDYDIVAVDLPWFGEMAQTERLLPLDDLLSMSAEDRCDIYPDALASSCWNGRQYGVPIMVSGEVLVHRSDLFERAGLATPRTTEDVLQAASILHQPGSGISGIAWNGGRGTPLGHTVLMLMAAFGQPIIQMHDGPEGPQFSPAPGVAHRPMFDSEAARQTVDYLLRLREFSPPDVLEMAWYDRARCYGDGRAAMAYSHSLLAPVYELDPASPAYRSTRYAPHAAGPAGAPIVPIGGYSLSIPSNIAPERIGTVSKALEALTSAPAAKLYLSNGSLSSPRRSVSRDPEVAALSPLIANIDEMDARGLLRMWPRPPIPGISDIISIAGEELHDMLTGTASAHAALAAAQSRSEQVLEAVGRTRSSGRRHAVGGRAPQR</sequence>
<evidence type="ECO:0000313" key="5">
    <source>
        <dbReference type="Proteomes" id="UP000314011"/>
    </source>
</evidence>
<dbReference type="InterPro" id="IPR036390">
    <property type="entry name" value="WH_DNA-bd_sf"/>
</dbReference>
<dbReference type="EMBL" id="VFFF01000001">
    <property type="protein sequence ID" value="TNY31726.1"/>
    <property type="molecule type" value="Genomic_DNA"/>
</dbReference>
<dbReference type="SUPFAM" id="SSF53850">
    <property type="entry name" value="Periplasmic binding protein-like II"/>
    <property type="match status" value="1"/>
</dbReference>
<dbReference type="PANTHER" id="PTHR43649">
    <property type="entry name" value="ARABINOSE-BINDING PROTEIN-RELATED"/>
    <property type="match status" value="1"/>
</dbReference>